<protein>
    <submittedName>
        <fullName evidence="7">Amino acid transporter</fullName>
    </submittedName>
</protein>
<dbReference type="PANTHER" id="PTHR42770">
    <property type="entry name" value="AMINO ACID TRANSPORTER-RELATED"/>
    <property type="match status" value="1"/>
</dbReference>
<dbReference type="PANTHER" id="PTHR42770:SF16">
    <property type="entry name" value="AMINO ACID PERMEASE"/>
    <property type="match status" value="1"/>
</dbReference>
<feature type="transmembrane region" description="Helical" evidence="6">
    <location>
        <begin position="344"/>
        <end position="361"/>
    </location>
</feature>
<feature type="transmembrane region" description="Helical" evidence="6">
    <location>
        <begin position="212"/>
        <end position="232"/>
    </location>
</feature>
<name>A0ABS2KV15_9NOCA</name>
<evidence type="ECO:0000256" key="3">
    <source>
        <dbReference type="ARBA" id="ARBA00022692"/>
    </source>
</evidence>
<dbReference type="InterPro" id="IPR002293">
    <property type="entry name" value="AA/rel_permease1"/>
</dbReference>
<feature type="transmembrane region" description="Helical" evidence="6">
    <location>
        <begin position="154"/>
        <end position="175"/>
    </location>
</feature>
<feature type="transmembrane region" description="Helical" evidence="6">
    <location>
        <begin position="182"/>
        <end position="200"/>
    </location>
</feature>
<accession>A0ABS2KV15</accession>
<keyword evidence="4 6" id="KW-1133">Transmembrane helix</keyword>
<keyword evidence="2" id="KW-1003">Cell membrane</keyword>
<feature type="transmembrane region" description="Helical" evidence="6">
    <location>
        <begin position="253"/>
        <end position="275"/>
    </location>
</feature>
<evidence type="ECO:0000256" key="4">
    <source>
        <dbReference type="ARBA" id="ARBA00022989"/>
    </source>
</evidence>
<evidence type="ECO:0000256" key="2">
    <source>
        <dbReference type="ARBA" id="ARBA00022475"/>
    </source>
</evidence>
<organism evidence="7 8">
    <name type="scientific">Rhodococcoides corynebacterioides</name>
    <dbReference type="NCBI Taxonomy" id="53972"/>
    <lineage>
        <taxon>Bacteria</taxon>
        <taxon>Bacillati</taxon>
        <taxon>Actinomycetota</taxon>
        <taxon>Actinomycetes</taxon>
        <taxon>Mycobacteriales</taxon>
        <taxon>Nocardiaceae</taxon>
        <taxon>Rhodococcoides</taxon>
    </lineage>
</organism>
<dbReference type="EMBL" id="JAFBBK010000001">
    <property type="protein sequence ID" value="MBM7415781.1"/>
    <property type="molecule type" value="Genomic_DNA"/>
</dbReference>
<evidence type="ECO:0000256" key="1">
    <source>
        <dbReference type="ARBA" id="ARBA00004651"/>
    </source>
</evidence>
<keyword evidence="5 6" id="KW-0472">Membrane</keyword>
<reference evidence="7 8" key="1">
    <citation type="submission" date="2021-01" db="EMBL/GenBank/DDBJ databases">
        <title>Genomics of switchgrass bacterial isolates.</title>
        <authorList>
            <person name="Shade A."/>
        </authorList>
    </citation>
    <scope>NUCLEOTIDE SEQUENCE [LARGE SCALE GENOMIC DNA]</scope>
    <source>
        <strain evidence="7 8">PvP111</strain>
    </source>
</reference>
<dbReference type="Gene3D" id="1.20.1740.10">
    <property type="entry name" value="Amino acid/polyamine transporter I"/>
    <property type="match status" value="1"/>
</dbReference>
<dbReference type="Proteomes" id="UP000703038">
    <property type="component" value="Unassembled WGS sequence"/>
</dbReference>
<proteinExistence type="predicted"/>
<comment type="subcellular location">
    <subcellularLocation>
        <location evidence="1">Cell membrane</location>
        <topology evidence="1">Multi-pass membrane protein</topology>
    </subcellularLocation>
</comment>
<dbReference type="Pfam" id="PF13520">
    <property type="entry name" value="AA_permease_2"/>
    <property type="match status" value="1"/>
</dbReference>
<feature type="transmembrane region" description="Helical" evidence="6">
    <location>
        <begin position="430"/>
        <end position="450"/>
    </location>
</feature>
<feature type="transmembrane region" description="Helical" evidence="6">
    <location>
        <begin position="295"/>
        <end position="323"/>
    </location>
</feature>
<evidence type="ECO:0000256" key="6">
    <source>
        <dbReference type="SAM" id="Phobius"/>
    </source>
</evidence>
<feature type="transmembrane region" description="Helical" evidence="6">
    <location>
        <begin position="72"/>
        <end position="92"/>
    </location>
</feature>
<gene>
    <name evidence="7" type="ORF">JOE42_002514</name>
</gene>
<evidence type="ECO:0000313" key="7">
    <source>
        <dbReference type="EMBL" id="MBM7415781.1"/>
    </source>
</evidence>
<dbReference type="RefSeq" id="WP_204868759.1">
    <property type="nucleotide sequence ID" value="NZ_JAFBBK010000001.1"/>
</dbReference>
<feature type="transmembrane region" description="Helical" evidence="6">
    <location>
        <begin position="113"/>
        <end position="134"/>
    </location>
</feature>
<keyword evidence="8" id="KW-1185">Reference proteome</keyword>
<keyword evidence="3 6" id="KW-0812">Transmembrane</keyword>
<evidence type="ECO:0000256" key="5">
    <source>
        <dbReference type="ARBA" id="ARBA00023136"/>
    </source>
</evidence>
<dbReference type="InterPro" id="IPR050367">
    <property type="entry name" value="APC_superfamily"/>
</dbReference>
<feature type="transmembrane region" description="Helical" evidence="6">
    <location>
        <begin position="373"/>
        <end position="394"/>
    </location>
</feature>
<evidence type="ECO:0000313" key="8">
    <source>
        <dbReference type="Proteomes" id="UP000703038"/>
    </source>
</evidence>
<sequence>MTTSSLRAALDQAAAAPQPSHPVYSPLSALGRKQLTQFDLLGQSLSTMAPATCMVFIALWMSTVGAGPGGLLAIIGATAVMTLVALCIRQFTVRLAASGSLYSFVAHGLGRRATLTTAAALLVGYLGVSISVLSNAGDNLMRVADVAGAGLGGGHTFVASIVVAVLVGSIALRGVRFATRTILVVELCTLAVIVVLLLQAPVTVAAETTPTSAPVGFALFLAMQTVLSLAGFESAAFFGPEARTPLRTVSRTVIVSPLLVGVLYVFAGWAGMTGHAGTLLNAYFGGVDSGASTPLVVAVNVGVCSSWIASTLGFAQAGSRLLFSMSIERIIPGALRHVGRLRTPHAAVITFVGASLIGAAWHDPDDTTSRYDVIVEFALTLGYTMVALAALRFLSRIGEHTLWTRLCGWAAAGAGSCLLLFVVLDTADSGFYLAWFVVLGGSGTVWYAVLARVRPASLRALGVFDSVGTADLLPGSADLAADADGRPVLRAPRHGR</sequence>
<dbReference type="PIRSF" id="PIRSF006060">
    <property type="entry name" value="AA_transporter"/>
    <property type="match status" value="1"/>
</dbReference>
<feature type="transmembrane region" description="Helical" evidence="6">
    <location>
        <begin position="406"/>
        <end position="424"/>
    </location>
</feature>
<comment type="caution">
    <text evidence="7">The sequence shown here is derived from an EMBL/GenBank/DDBJ whole genome shotgun (WGS) entry which is preliminary data.</text>
</comment>
<feature type="transmembrane region" description="Helical" evidence="6">
    <location>
        <begin position="40"/>
        <end position="60"/>
    </location>
</feature>